<dbReference type="AlphaFoldDB" id="A0A194V7Y8"/>
<dbReference type="InterPro" id="IPR036388">
    <property type="entry name" value="WH-like_DNA-bd_sf"/>
</dbReference>
<reference evidence="3" key="1">
    <citation type="submission" date="2014-12" db="EMBL/GenBank/DDBJ databases">
        <title>Genome Sequence of Valsa Canker Pathogens Uncovers a Specific Adaption of Colonization on Woody Bark.</title>
        <authorList>
            <person name="Yin Z."/>
            <person name="Liu H."/>
            <person name="Gao X."/>
            <person name="Li Z."/>
            <person name="Song N."/>
            <person name="Ke X."/>
            <person name="Dai Q."/>
            <person name="Wu Y."/>
            <person name="Sun Y."/>
            <person name="Xu J.-R."/>
            <person name="Kang Z.K."/>
            <person name="Wang L."/>
            <person name="Huang L."/>
        </authorList>
    </citation>
    <scope>NUCLEOTIDE SEQUENCE [LARGE SCALE GENOMIC DNA]</scope>
    <source>
        <strain evidence="3">SXYL134</strain>
    </source>
</reference>
<protein>
    <submittedName>
        <fullName evidence="2">6-hydroxytryprostatin B O-methyltransferase</fullName>
    </submittedName>
</protein>
<dbReference type="Proteomes" id="UP000078576">
    <property type="component" value="Unassembled WGS sequence"/>
</dbReference>
<dbReference type="PANTHER" id="PTHR43712">
    <property type="entry name" value="PUTATIVE (AFU_ORTHOLOGUE AFUA_4G14580)-RELATED"/>
    <property type="match status" value="1"/>
</dbReference>
<dbReference type="Gene3D" id="3.40.50.150">
    <property type="entry name" value="Vaccinia Virus protein VP39"/>
    <property type="match status" value="1"/>
</dbReference>
<evidence type="ECO:0000313" key="3">
    <source>
        <dbReference type="Proteomes" id="UP000078576"/>
    </source>
</evidence>
<dbReference type="Gene3D" id="1.10.10.10">
    <property type="entry name" value="Winged helix-like DNA-binding domain superfamily/Winged helix DNA-binding domain"/>
    <property type="match status" value="1"/>
</dbReference>
<accession>A0A194V7Y8</accession>
<organism evidence="2 3">
    <name type="scientific">Cytospora mali</name>
    <name type="common">Apple Valsa canker fungus</name>
    <name type="synonym">Valsa mali</name>
    <dbReference type="NCBI Taxonomy" id="578113"/>
    <lineage>
        <taxon>Eukaryota</taxon>
        <taxon>Fungi</taxon>
        <taxon>Dikarya</taxon>
        <taxon>Ascomycota</taxon>
        <taxon>Pezizomycotina</taxon>
        <taxon>Sordariomycetes</taxon>
        <taxon>Sordariomycetidae</taxon>
        <taxon>Diaporthales</taxon>
        <taxon>Cytosporaceae</taxon>
        <taxon>Cytospora</taxon>
    </lineage>
</organism>
<proteinExistence type="predicted"/>
<evidence type="ECO:0000256" key="1">
    <source>
        <dbReference type="SAM" id="MobiDB-lite"/>
    </source>
</evidence>
<dbReference type="InterPro" id="IPR036390">
    <property type="entry name" value="WH_DNA-bd_sf"/>
</dbReference>
<dbReference type="InterPro" id="IPR029063">
    <property type="entry name" value="SAM-dependent_MTases_sf"/>
</dbReference>
<dbReference type="PANTHER" id="PTHR43712:SF15">
    <property type="entry name" value="MONODICTYPHENONE CLUSTER TRANSCRIPTIONAL COACTIVATOR MDPA"/>
    <property type="match status" value="1"/>
</dbReference>
<evidence type="ECO:0000313" key="2">
    <source>
        <dbReference type="EMBL" id="KUI60112.1"/>
    </source>
</evidence>
<sequence>MNKLKIHSDELTTAVKGLASHSRGAAVGPNHPEQPLVGSKAHKEAHRARTTILSSVARIRTLISGPTDFLEHLASQVEILACLQWLGEFQILACIPLAGSVPIRDVAELSGVPEIQLNRIVRLTATVGFLEETVPGQVAHTPLSAPFVENPSLLDAAMFLAETAAPSALKMALATERHGDSHGASADEIANESAYNLALDTATPFHKARQERSRLDRQWSAYLHHAGGGTHTMDGIEDMHTQLNWSKMGNAHILEVSGPSARMSFAPGSHVSAQSTATARRLAERYPALRVTVQIANEPTKPGASVSGQLNSKPPMPSMSIDSQGDATGSRVVVQERAPGSRQNITDASVYILHLPLSSSADTMAELQAHLSILKAGGGVMLMVTSRLLPEPGSIPDGEVEKATRWRDLLLLQLTNEGGMEMGELLEMVVSVRDGVGGLDVVNRLRSRNGMVGVLVVKYQADVDRSVGPCV</sequence>
<dbReference type="STRING" id="694573.A0A194V7Y8"/>
<dbReference type="EMBL" id="KN714743">
    <property type="protein sequence ID" value="KUI60112.1"/>
    <property type="molecule type" value="Genomic_DNA"/>
</dbReference>
<gene>
    <name evidence="2" type="ORF">VP1G_07328</name>
</gene>
<feature type="region of interest" description="Disordered" evidence="1">
    <location>
        <begin position="299"/>
        <end position="325"/>
    </location>
</feature>
<keyword evidence="3" id="KW-1185">Reference proteome</keyword>
<dbReference type="OrthoDB" id="2410195at2759"/>
<dbReference type="SUPFAM" id="SSF46785">
    <property type="entry name" value="Winged helix' DNA-binding domain"/>
    <property type="match status" value="1"/>
</dbReference>
<name>A0A194V7Y8_CYTMA</name>